<evidence type="ECO:0000256" key="1">
    <source>
        <dbReference type="ARBA" id="ARBA00022898"/>
    </source>
</evidence>
<reference evidence="6 7" key="1">
    <citation type="journal article" date="2019" name="Int. J. Syst. Evol. Microbiol.">
        <title>The Global Catalogue of Microorganisms (GCM) 10K type strain sequencing project: providing services to taxonomists for standard genome sequencing and annotation.</title>
        <authorList>
            <consortium name="The Broad Institute Genomics Platform"/>
            <consortium name="The Broad Institute Genome Sequencing Center for Infectious Disease"/>
            <person name="Wu L."/>
            <person name="Ma J."/>
        </authorList>
    </citation>
    <scope>NUCLEOTIDE SEQUENCE [LARGE SCALE GENOMIC DNA]</scope>
    <source>
        <strain evidence="6 7">JCM 15900</strain>
    </source>
</reference>
<dbReference type="EMBL" id="BAAAPZ010000012">
    <property type="protein sequence ID" value="GAA2101873.1"/>
    <property type="molecule type" value="Genomic_DNA"/>
</dbReference>
<dbReference type="PANTHER" id="PTHR10146">
    <property type="entry name" value="PROLINE SYNTHETASE CO-TRANSCRIBED BACTERIAL HOMOLOG PROTEIN"/>
    <property type="match status" value="1"/>
</dbReference>
<keyword evidence="7" id="KW-1185">Reference proteome</keyword>
<keyword evidence="1 2" id="KW-0663">Pyridoxal phosphate</keyword>
<evidence type="ECO:0000256" key="3">
    <source>
        <dbReference type="RuleBase" id="RU004514"/>
    </source>
</evidence>
<dbReference type="InterPro" id="IPR029066">
    <property type="entry name" value="PLP-binding_barrel"/>
</dbReference>
<organism evidence="6 7">
    <name type="scientific">Brevibacterium salitolerans</name>
    <dbReference type="NCBI Taxonomy" id="1403566"/>
    <lineage>
        <taxon>Bacteria</taxon>
        <taxon>Bacillati</taxon>
        <taxon>Actinomycetota</taxon>
        <taxon>Actinomycetes</taxon>
        <taxon>Micrococcales</taxon>
        <taxon>Brevibacteriaceae</taxon>
        <taxon>Brevibacterium</taxon>
    </lineage>
</organism>
<comment type="similarity">
    <text evidence="2 3">Belongs to the pyridoxal phosphate-binding protein YggS/PROSC family.</text>
</comment>
<gene>
    <name evidence="6" type="ORF">GCM10009823_24900</name>
</gene>
<name>A0ABN2X0E0_9MICO</name>
<dbReference type="Pfam" id="PF01168">
    <property type="entry name" value="Ala_racemase_N"/>
    <property type="match status" value="1"/>
</dbReference>
<dbReference type="Proteomes" id="UP001500984">
    <property type="component" value="Unassembled WGS sequence"/>
</dbReference>
<feature type="modified residue" description="N6-(pyridoxal phosphate)lysine" evidence="2">
    <location>
        <position position="56"/>
    </location>
</feature>
<dbReference type="CDD" id="cd00635">
    <property type="entry name" value="PLPDE_III_YBL036c_like"/>
    <property type="match status" value="1"/>
</dbReference>
<dbReference type="InterPro" id="IPR001608">
    <property type="entry name" value="Ala_racemase_N"/>
</dbReference>
<evidence type="ECO:0000313" key="7">
    <source>
        <dbReference type="Proteomes" id="UP001500984"/>
    </source>
</evidence>
<evidence type="ECO:0000256" key="2">
    <source>
        <dbReference type="HAMAP-Rule" id="MF_02087"/>
    </source>
</evidence>
<protein>
    <recommendedName>
        <fullName evidence="2">Pyridoxal phosphate homeostasis protein</fullName>
        <shortName evidence="2">PLP homeostasis protein</shortName>
    </recommendedName>
</protein>
<dbReference type="HAMAP" id="MF_02087">
    <property type="entry name" value="PLP_homeostasis"/>
    <property type="match status" value="1"/>
</dbReference>
<evidence type="ECO:0000259" key="5">
    <source>
        <dbReference type="Pfam" id="PF01168"/>
    </source>
</evidence>
<accession>A0ABN2X0E0</accession>
<evidence type="ECO:0000256" key="4">
    <source>
        <dbReference type="SAM" id="MobiDB-lite"/>
    </source>
</evidence>
<evidence type="ECO:0000313" key="6">
    <source>
        <dbReference type="EMBL" id="GAA2101873.1"/>
    </source>
</evidence>
<dbReference type="SUPFAM" id="SSF51419">
    <property type="entry name" value="PLP-binding barrel"/>
    <property type="match status" value="2"/>
</dbReference>
<feature type="domain" description="Alanine racemase N-terminal" evidence="5">
    <location>
        <begin position="188"/>
        <end position="301"/>
    </location>
</feature>
<dbReference type="Gene3D" id="3.20.20.10">
    <property type="entry name" value="Alanine racemase"/>
    <property type="match status" value="1"/>
</dbReference>
<feature type="region of interest" description="Disordered" evidence="4">
    <location>
        <begin position="149"/>
        <end position="172"/>
    </location>
</feature>
<comment type="function">
    <text evidence="2">Pyridoxal 5'-phosphate (PLP)-binding protein, which is involved in PLP homeostasis.</text>
</comment>
<sequence length="302" mass="31270">MFRSETMRTMTDVDALQPAEAQAIRDRLDEVAAKVRTAANEAHGSPEAVRILLATKTQPAARIRVALEAGFTLIGENRVQELVAKAPDLADVPHEAHLIGLLQKNKVNHTLRAGAACVQSIDDVAVAQKLSARIETLLHEGAAALAAEAPGTVRGTSPAQSLGTTTGTASGAEHADHITSGIAPAGAVAPVLEVMLQVNTSGEESKSGVAPADAEALAEQVRVLPHLRISGLMTIGFPGATEAEIRPSYADLRELSQRLRETGALPADATALSMGMSGDYALAIAEGATMVRVGSSVFGARS</sequence>
<dbReference type="PANTHER" id="PTHR10146:SF14">
    <property type="entry name" value="PYRIDOXAL PHOSPHATE HOMEOSTASIS PROTEIN"/>
    <property type="match status" value="1"/>
</dbReference>
<comment type="caution">
    <text evidence="6">The sequence shown here is derived from an EMBL/GenBank/DDBJ whole genome shotgun (WGS) entry which is preliminary data.</text>
</comment>
<dbReference type="InterPro" id="IPR011078">
    <property type="entry name" value="PyrdxlP_homeostasis"/>
</dbReference>
<proteinExistence type="inferred from homology"/>